<evidence type="ECO:0000313" key="1">
    <source>
        <dbReference type="EMBL" id="CAD1477456.1"/>
    </source>
</evidence>
<sequence>EVNNLTCYTILEQIQNVPHIGFARLMCIPVKTRMVAKTKGKNVVAFLTPRREDFGVLDLKIGQVRLLDFSRSDCYGLYVKHDRSSLCLAS</sequence>
<organism evidence="1 2">
    <name type="scientific">Heterotrigona itama</name>
    <dbReference type="NCBI Taxonomy" id="395501"/>
    <lineage>
        <taxon>Eukaryota</taxon>
        <taxon>Metazoa</taxon>
        <taxon>Ecdysozoa</taxon>
        <taxon>Arthropoda</taxon>
        <taxon>Hexapoda</taxon>
        <taxon>Insecta</taxon>
        <taxon>Pterygota</taxon>
        <taxon>Neoptera</taxon>
        <taxon>Endopterygota</taxon>
        <taxon>Hymenoptera</taxon>
        <taxon>Apocrita</taxon>
        <taxon>Aculeata</taxon>
        <taxon>Apoidea</taxon>
        <taxon>Anthophila</taxon>
        <taxon>Apidae</taxon>
        <taxon>Heterotrigona</taxon>
    </lineage>
</organism>
<protein>
    <submittedName>
        <fullName evidence="1">Uncharacterized protein</fullName>
    </submittedName>
</protein>
<evidence type="ECO:0000313" key="2">
    <source>
        <dbReference type="Proteomes" id="UP000752696"/>
    </source>
</evidence>
<dbReference type="EMBL" id="CAJDYZ010010013">
    <property type="protein sequence ID" value="CAD1477456.1"/>
    <property type="molecule type" value="Genomic_DNA"/>
</dbReference>
<comment type="caution">
    <text evidence="1">The sequence shown here is derived from an EMBL/GenBank/DDBJ whole genome shotgun (WGS) entry which is preliminary data.</text>
</comment>
<feature type="non-terminal residue" evidence="1">
    <location>
        <position position="90"/>
    </location>
</feature>
<name>A0A6V7HFG7_9HYME</name>
<reference evidence="1" key="1">
    <citation type="submission" date="2020-07" db="EMBL/GenBank/DDBJ databases">
        <authorList>
            <person name="Nazaruddin N."/>
        </authorList>
    </citation>
    <scope>NUCLEOTIDE SEQUENCE</scope>
</reference>
<keyword evidence="2" id="KW-1185">Reference proteome</keyword>
<dbReference type="Proteomes" id="UP000752696">
    <property type="component" value="Unassembled WGS sequence"/>
</dbReference>
<gene>
    <name evidence="1" type="ORF">MHI_LOCUS726641</name>
</gene>
<proteinExistence type="predicted"/>
<accession>A0A6V7HFG7</accession>
<dbReference type="AlphaFoldDB" id="A0A6V7HFG7"/>